<sequence length="254" mass="27833">MARTPIDRARRELSQNLLSARAARRFAAHAGGRLVWEVGAGRGAVTAALAPRCRELVAYELDPRHAAALRARFREAGNVRVVAGDFLAARPPAAPFAVVGNVPFARTSDIVGWCLAAPSLTTATLITQWEYARKRTGDYGRWTRRTISTWPAVEWRLLGRVPRTEFRPVPRVDGGVLRLTRRPAPLLPADLLDDYAAMVDAGFGGKGGSLHASLRPYAARRRLDAAFREAALERTALVGEVTPEQWLALARVLL</sequence>
<feature type="domain" description="Ribosomal RNA adenine methylase transferase N-terminal" evidence="6">
    <location>
        <begin position="19"/>
        <end position="183"/>
    </location>
</feature>
<dbReference type="AlphaFoldDB" id="A0A7W7N1M7"/>
<name>A0A7W7N1M7_9ACTN</name>
<reference evidence="8 9" key="3">
    <citation type="submission" date="2020-08" db="EMBL/GenBank/DDBJ databases">
        <title>Sequencing the genomes of 1000 actinobacteria strains.</title>
        <authorList>
            <person name="Klenk H.-P."/>
        </authorList>
    </citation>
    <scope>NUCLEOTIDE SEQUENCE [LARGE SCALE GENOMIC DNA]</scope>
    <source>
        <strain evidence="8 9">DSM 44772</strain>
    </source>
</reference>
<feature type="binding site" evidence="5">
    <location>
        <position position="101"/>
    </location>
    <ligand>
        <name>S-adenosyl-L-methionine</name>
        <dbReference type="ChEBI" id="CHEBI:59789"/>
    </ligand>
</feature>
<gene>
    <name evidence="7" type="primary">erm(O)</name>
    <name evidence="8" type="ORF">F4557_006533</name>
    <name evidence="7" type="ORF">GCM10009546_71200</name>
</gene>
<feature type="binding site" evidence="5">
    <location>
        <position position="39"/>
    </location>
    <ligand>
        <name>S-adenosyl-L-methionine</name>
        <dbReference type="ChEBI" id="CHEBI:59789"/>
    </ligand>
</feature>
<reference evidence="7" key="1">
    <citation type="journal article" date="2014" name="Int. J. Syst. Evol. Microbiol.">
        <title>Complete genome of a new Firmicutes species belonging to the dominant human colonic microbiota ('Ruminococcus bicirculans') reveals two chromosomes and a selective capacity to utilize plant glucans.</title>
        <authorList>
            <consortium name="NISC Comparative Sequencing Program"/>
            <person name="Wegmann U."/>
            <person name="Louis P."/>
            <person name="Goesmann A."/>
            <person name="Henrissat B."/>
            <person name="Duncan S.H."/>
            <person name="Flint H.J."/>
        </authorList>
    </citation>
    <scope>NUCLEOTIDE SEQUENCE</scope>
    <source>
        <strain evidence="7">JCM 10667</strain>
    </source>
</reference>
<evidence type="ECO:0000313" key="9">
    <source>
        <dbReference type="Proteomes" id="UP000549343"/>
    </source>
</evidence>
<dbReference type="GO" id="GO:0052910">
    <property type="term" value="F:23S rRNA (adenine(2085)-N(6))-dimethyltransferase activity"/>
    <property type="evidence" value="ECO:0007669"/>
    <property type="project" value="UniProtKB-EC"/>
</dbReference>
<evidence type="ECO:0000256" key="4">
    <source>
        <dbReference type="ARBA" id="ARBA00022884"/>
    </source>
</evidence>
<keyword evidence="3 5" id="KW-0949">S-adenosyl-L-methionine</keyword>
<evidence type="ECO:0000313" key="10">
    <source>
        <dbReference type="Proteomes" id="UP001501427"/>
    </source>
</evidence>
<dbReference type="NCBIfam" id="NF000337">
    <property type="entry name" value="erm_SHROVE"/>
    <property type="match status" value="1"/>
</dbReference>
<dbReference type="GO" id="GO:0000179">
    <property type="term" value="F:rRNA (adenine-N6,N6-)-dimethyltransferase activity"/>
    <property type="evidence" value="ECO:0007669"/>
    <property type="project" value="UniProtKB-UniRule"/>
</dbReference>
<dbReference type="Proteomes" id="UP000549343">
    <property type="component" value="Unassembled WGS sequence"/>
</dbReference>
<dbReference type="RefSeq" id="WP_184889007.1">
    <property type="nucleotide sequence ID" value="NZ_BAAAHD010000094.1"/>
</dbReference>
<comment type="similarity">
    <text evidence="5">Belongs to the class I-like SAM-binding methyltransferase superfamily. rRNA adenine N(6)-methyltransferase family.</text>
</comment>
<dbReference type="SMART" id="SM00650">
    <property type="entry name" value="rADc"/>
    <property type="match status" value="1"/>
</dbReference>
<dbReference type="CDD" id="cd02440">
    <property type="entry name" value="AdoMet_MTases"/>
    <property type="match status" value="1"/>
</dbReference>
<dbReference type="EMBL" id="JACHMV010000001">
    <property type="protein sequence ID" value="MBB4778115.1"/>
    <property type="molecule type" value="Genomic_DNA"/>
</dbReference>
<dbReference type="PROSITE" id="PS01131">
    <property type="entry name" value="RRNA_A_DIMETH"/>
    <property type="match status" value="1"/>
</dbReference>
<dbReference type="Gene3D" id="1.10.8.100">
    <property type="entry name" value="Ribosomal RNA adenine dimethylase-like, domain 2"/>
    <property type="match status" value="1"/>
</dbReference>
<feature type="binding site" evidence="5">
    <location>
        <position position="18"/>
    </location>
    <ligand>
        <name>S-adenosyl-L-methionine</name>
        <dbReference type="ChEBI" id="CHEBI:59789"/>
    </ligand>
</feature>
<dbReference type="InterPro" id="IPR020598">
    <property type="entry name" value="rRNA_Ade_methylase_Trfase_N"/>
</dbReference>
<feature type="binding site" evidence="5">
    <location>
        <position position="85"/>
    </location>
    <ligand>
        <name>S-adenosyl-L-methionine</name>
        <dbReference type="ChEBI" id="CHEBI:59789"/>
    </ligand>
</feature>
<dbReference type="PANTHER" id="PTHR11727">
    <property type="entry name" value="DIMETHYLADENOSINE TRANSFERASE"/>
    <property type="match status" value="1"/>
</dbReference>
<feature type="binding site" evidence="5">
    <location>
        <position position="16"/>
    </location>
    <ligand>
        <name>S-adenosyl-L-methionine</name>
        <dbReference type="ChEBI" id="CHEBI:59789"/>
    </ligand>
</feature>
<evidence type="ECO:0000313" key="7">
    <source>
        <dbReference type="EMBL" id="GAA0598991.1"/>
    </source>
</evidence>
<dbReference type="PROSITE" id="PS51689">
    <property type="entry name" value="SAM_RNA_A_N6_MT"/>
    <property type="match status" value="1"/>
</dbReference>
<keyword evidence="1 5" id="KW-0489">Methyltransferase</keyword>
<proteinExistence type="inferred from homology"/>
<dbReference type="InterPro" id="IPR001737">
    <property type="entry name" value="KsgA/Erm"/>
</dbReference>
<dbReference type="EC" id="2.1.1.184" evidence="8"/>
<dbReference type="GO" id="GO:0003723">
    <property type="term" value="F:RNA binding"/>
    <property type="evidence" value="ECO:0007669"/>
    <property type="project" value="UniProtKB-UniRule"/>
</dbReference>
<dbReference type="InterPro" id="IPR023165">
    <property type="entry name" value="rRNA_Ade_diMease-like_C"/>
</dbReference>
<dbReference type="SUPFAM" id="SSF53335">
    <property type="entry name" value="S-adenosyl-L-methionine-dependent methyltransferases"/>
    <property type="match status" value="1"/>
</dbReference>
<dbReference type="Proteomes" id="UP001501427">
    <property type="component" value="Unassembled WGS sequence"/>
</dbReference>
<reference evidence="7" key="4">
    <citation type="submission" date="2023-12" db="EMBL/GenBank/DDBJ databases">
        <authorList>
            <person name="Sun Q."/>
            <person name="Inoue M."/>
        </authorList>
    </citation>
    <scope>NUCLEOTIDE SEQUENCE</scope>
    <source>
        <strain evidence="7">JCM 10667</strain>
    </source>
</reference>
<evidence type="ECO:0000259" key="6">
    <source>
        <dbReference type="SMART" id="SM00650"/>
    </source>
</evidence>
<dbReference type="EMBL" id="BAAAHD010000094">
    <property type="protein sequence ID" value="GAA0598991.1"/>
    <property type="molecule type" value="Genomic_DNA"/>
</dbReference>
<evidence type="ECO:0000256" key="2">
    <source>
        <dbReference type="ARBA" id="ARBA00022679"/>
    </source>
</evidence>
<dbReference type="Pfam" id="PF00398">
    <property type="entry name" value="RrnaAD"/>
    <property type="match status" value="1"/>
</dbReference>
<keyword evidence="10" id="KW-1185">Reference proteome</keyword>
<dbReference type="GO" id="GO:0005829">
    <property type="term" value="C:cytosol"/>
    <property type="evidence" value="ECO:0007669"/>
    <property type="project" value="TreeGrafter"/>
</dbReference>
<dbReference type="NCBIfam" id="NF000499">
    <property type="entry name" value="Erm23S_rRNA_broad"/>
    <property type="match status" value="1"/>
</dbReference>
<keyword evidence="2 5" id="KW-0808">Transferase</keyword>
<dbReference type="InterPro" id="IPR029063">
    <property type="entry name" value="SAM-dependent_MTases_sf"/>
</dbReference>
<dbReference type="Gene3D" id="3.40.50.150">
    <property type="entry name" value="Vaccinia Virus protein VP39"/>
    <property type="match status" value="1"/>
</dbReference>
<evidence type="ECO:0000256" key="3">
    <source>
        <dbReference type="ARBA" id="ARBA00022691"/>
    </source>
</evidence>
<dbReference type="PANTHER" id="PTHR11727:SF7">
    <property type="entry name" value="DIMETHYLADENOSINE TRANSFERASE-RELATED"/>
    <property type="match status" value="1"/>
</dbReference>
<evidence type="ECO:0000256" key="1">
    <source>
        <dbReference type="ARBA" id="ARBA00022603"/>
    </source>
</evidence>
<dbReference type="InterPro" id="IPR020596">
    <property type="entry name" value="rRNA_Ade_Mease_Trfase_CS"/>
</dbReference>
<accession>A0A7W7N1M7</accession>
<organism evidence="8 9">
    <name type="scientific">Actinomadura livida</name>
    <dbReference type="NCBI Taxonomy" id="79909"/>
    <lineage>
        <taxon>Bacteria</taxon>
        <taxon>Bacillati</taxon>
        <taxon>Actinomycetota</taxon>
        <taxon>Actinomycetes</taxon>
        <taxon>Streptosporangiales</taxon>
        <taxon>Thermomonosporaceae</taxon>
        <taxon>Actinomadura</taxon>
    </lineage>
</organism>
<protein>
    <submittedName>
        <fullName evidence="7">23S rRNA (Adenine(2058)-N(6))-methyltransferase Erm(O)</fullName>
    </submittedName>
    <submittedName>
        <fullName evidence="8">23S rRNA (Adenine-N6)-dimethyltransferase</fullName>
        <ecNumber evidence="8">2.1.1.184</ecNumber>
    </submittedName>
</protein>
<feature type="binding site" evidence="5">
    <location>
        <position position="60"/>
    </location>
    <ligand>
        <name>S-adenosyl-L-methionine</name>
        <dbReference type="ChEBI" id="CHEBI:59789"/>
    </ligand>
</feature>
<comment type="caution">
    <text evidence="8">The sequence shown here is derived from an EMBL/GenBank/DDBJ whole genome shotgun (WGS) entry which is preliminary data.</text>
</comment>
<keyword evidence="4 5" id="KW-0694">RNA-binding</keyword>
<evidence type="ECO:0000313" key="8">
    <source>
        <dbReference type="EMBL" id="MBB4778115.1"/>
    </source>
</evidence>
<reference evidence="10" key="2">
    <citation type="journal article" date="2019" name="Int. J. Syst. Evol. Microbiol.">
        <title>The Global Catalogue of Microorganisms (GCM) 10K type strain sequencing project: providing services to taxonomists for standard genome sequencing and annotation.</title>
        <authorList>
            <consortium name="The Broad Institute Genomics Platform"/>
            <consortium name="The Broad Institute Genome Sequencing Center for Infectious Disease"/>
            <person name="Wu L."/>
            <person name="Ma J."/>
        </authorList>
    </citation>
    <scope>NUCLEOTIDE SEQUENCE [LARGE SCALE GENOMIC DNA]</scope>
    <source>
        <strain evidence="10">JCM 10667</strain>
    </source>
</reference>
<evidence type="ECO:0000256" key="5">
    <source>
        <dbReference type="PROSITE-ProRule" id="PRU01026"/>
    </source>
</evidence>